<evidence type="ECO:0000313" key="13">
    <source>
        <dbReference type="RefSeq" id="XP_034280564.1"/>
    </source>
</evidence>
<name>A0A6P9CCK9_PANGU</name>
<dbReference type="GO" id="GO:0004527">
    <property type="term" value="F:exonuclease activity"/>
    <property type="evidence" value="ECO:0007669"/>
    <property type="project" value="UniProtKB-KW"/>
</dbReference>
<dbReference type="InterPro" id="IPR047021">
    <property type="entry name" value="REXO1/3/4-like"/>
</dbReference>
<dbReference type="RefSeq" id="XP_034280560.1">
    <property type="nucleotide sequence ID" value="XM_034424669.1"/>
</dbReference>
<feature type="domain" description="Exonuclease" evidence="7">
    <location>
        <begin position="205"/>
        <end position="371"/>
    </location>
</feature>
<dbReference type="SMART" id="SM00479">
    <property type="entry name" value="EXOIII"/>
    <property type="match status" value="1"/>
</dbReference>
<accession>A0A6P9CCK9</accession>
<evidence type="ECO:0000313" key="14">
    <source>
        <dbReference type="RefSeq" id="XP_034280565.1"/>
    </source>
</evidence>
<keyword evidence="2" id="KW-0540">Nuclease</keyword>
<dbReference type="InterPro" id="IPR036397">
    <property type="entry name" value="RNaseH_sf"/>
</dbReference>
<dbReference type="PANTHER" id="PTHR12801">
    <property type="entry name" value="RNA EXONUCLEASE REXO1 / RECO3 FAMILY MEMBER-RELATED"/>
    <property type="match status" value="1"/>
</dbReference>
<dbReference type="Proteomes" id="UP001652622">
    <property type="component" value="Unplaced"/>
</dbReference>
<evidence type="ECO:0000256" key="3">
    <source>
        <dbReference type="ARBA" id="ARBA00022801"/>
    </source>
</evidence>
<dbReference type="InterPro" id="IPR012337">
    <property type="entry name" value="RNaseH-like_sf"/>
</dbReference>
<keyword evidence="4" id="KW-0269">Exonuclease</keyword>
<protein>
    <submittedName>
        <fullName evidence="9 10">Apoptosis-enhancing nuclease-like isoform X2</fullName>
    </submittedName>
</protein>
<evidence type="ECO:0000256" key="2">
    <source>
        <dbReference type="ARBA" id="ARBA00022722"/>
    </source>
</evidence>
<comment type="subcellular location">
    <subcellularLocation>
        <location evidence="1">Nucleus</location>
    </subcellularLocation>
</comment>
<dbReference type="RefSeq" id="XP_060550797.1">
    <property type="nucleotide sequence ID" value="XM_060694814.1"/>
</dbReference>
<feature type="region of interest" description="Disordered" evidence="6">
    <location>
        <begin position="107"/>
        <end position="144"/>
    </location>
</feature>
<evidence type="ECO:0000256" key="6">
    <source>
        <dbReference type="SAM" id="MobiDB-lite"/>
    </source>
</evidence>
<reference evidence="9 10" key="1">
    <citation type="submission" date="2025-04" db="UniProtKB">
        <authorList>
            <consortium name="RefSeq"/>
        </authorList>
    </citation>
    <scope>IDENTIFICATION</scope>
    <source>
        <tissue evidence="9 10">Blood</tissue>
    </source>
</reference>
<gene>
    <name evidence="9 10 11 12 13 14 15" type="primary">LOC117669898</name>
</gene>
<proteinExistence type="predicted"/>
<dbReference type="PANTHER" id="PTHR12801:SF57">
    <property type="entry name" value="APOPTOSIS-ENHANCING NUCLEASE"/>
    <property type="match status" value="1"/>
</dbReference>
<dbReference type="Pfam" id="PF00929">
    <property type="entry name" value="RNase_T"/>
    <property type="match status" value="1"/>
</dbReference>
<evidence type="ECO:0000313" key="15">
    <source>
        <dbReference type="RefSeq" id="XP_060550797.1"/>
    </source>
</evidence>
<dbReference type="AlphaFoldDB" id="A0A6P9CCK9"/>
<evidence type="ECO:0000259" key="7">
    <source>
        <dbReference type="SMART" id="SM00479"/>
    </source>
</evidence>
<sequence>MIIQGSACRRTEKGRLTHPFFLGVWYSNPIKGMSSSIKSVPGVISPQKINQVGSQEMMNVPIVKCPYTGRDLSRNLDQLCWDDKAGTQDKKKSRKHQRYMMRRALEQNGHLATRTQEKNLVRTTEVSEMDGMQDSSSWENGSSQVLQKDVMTTQETSFRFGEAVSISSEELAKQPSSSQGLQNLLASPRKRSSPFLCQMPQKSMTRVAIDCEMVGTGPSGKTSELARCTVVSYDGDVIYDKYILPESPIVDYRTRWSGITWKHMRKAISFRIAQGEIIQILKDKIVVGHALHNDFRALKYFPPRAWRRDTSQCPLLKKKIASTLKPSMSLKSLAHQLLHKNIQVGKRGHSSVEDAQASMELYRLVEFQWEELLTPSHPTGPSDGIPEGDTDDSCYMDDQYWPKDLDVDCK</sequence>
<evidence type="ECO:0000313" key="8">
    <source>
        <dbReference type="Proteomes" id="UP001652622"/>
    </source>
</evidence>
<evidence type="ECO:0000256" key="4">
    <source>
        <dbReference type="ARBA" id="ARBA00022839"/>
    </source>
</evidence>
<dbReference type="FunFam" id="3.30.420.10:FF:000007">
    <property type="entry name" value="Interferon-stimulated exonuclease gene 20"/>
    <property type="match status" value="1"/>
</dbReference>
<dbReference type="OrthoDB" id="16516at2759"/>
<keyword evidence="5" id="KW-0539">Nucleus</keyword>
<dbReference type="RefSeq" id="XP_034280565.1">
    <property type="nucleotide sequence ID" value="XM_034424674.1"/>
</dbReference>
<feature type="compositionally biased region" description="Polar residues" evidence="6">
    <location>
        <begin position="133"/>
        <end position="144"/>
    </location>
</feature>
<dbReference type="GO" id="GO:0003676">
    <property type="term" value="F:nucleic acid binding"/>
    <property type="evidence" value="ECO:0007669"/>
    <property type="project" value="InterPro"/>
</dbReference>
<evidence type="ECO:0000313" key="9">
    <source>
        <dbReference type="RefSeq" id="XP_034280559.1"/>
    </source>
</evidence>
<dbReference type="InterPro" id="IPR013520">
    <property type="entry name" value="Ribonucl_H"/>
</dbReference>
<evidence type="ECO:0000313" key="12">
    <source>
        <dbReference type="RefSeq" id="XP_034280563.1"/>
    </source>
</evidence>
<evidence type="ECO:0000313" key="10">
    <source>
        <dbReference type="RefSeq" id="XP_034280560.1"/>
    </source>
</evidence>
<dbReference type="SUPFAM" id="SSF53098">
    <property type="entry name" value="Ribonuclease H-like"/>
    <property type="match status" value="1"/>
</dbReference>
<dbReference type="GeneID" id="117669898"/>
<dbReference type="RefSeq" id="XP_034280559.1">
    <property type="nucleotide sequence ID" value="XM_034424668.1"/>
</dbReference>
<dbReference type="RefSeq" id="XP_034280561.1">
    <property type="nucleotide sequence ID" value="XM_034424670.1"/>
</dbReference>
<dbReference type="RefSeq" id="XP_034280563.1">
    <property type="nucleotide sequence ID" value="XM_034424672.1"/>
</dbReference>
<keyword evidence="3" id="KW-0378">Hydrolase</keyword>
<keyword evidence="8" id="KW-1185">Reference proteome</keyword>
<organism evidence="8 9">
    <name type="scientific">Pantherophis guttatus</name>
    <name type="common">Corn snake</name>
    <name type="synonym">Elaphe guttata</name>
    <dbReference type="NCBI Taxonomy" id="94885"/>
    <lineage>
        <taxon>Eukaryota</taxon>
        <taxon>Metazoa</taxon>
        <taxon>Chordata</taxon>
        <taxon>Craniata</taxon>
        <taxon>Vertebrata</taxon>
        <taxon>Euteleostomi</taxon>
        <taxon>Lepidosauria</taxon>
        <taxon>Squamata</taxon>
        <taxon>Bifurcata</taxon>
        <taxon>Unidentata</taxon>
        <taxon>Episquamata</taxon>
        <taxon>Toxicofera</taxon>
        <taxon>Serpentes</taxon>
        <taxon>Colubroidea</taxon>
        <taxon>Colubridae</taxon>
        <taxon>Colubrinae</taxon>
        <taxon>Pantherophis</taxon>
    </lineage>
</organism>
<dbReference type="Gene3D" id="3.30.420.10">
    <property type="entry name" value="Ribonuclease H-like superfamily/Ribonuclease H"/>
    <property type="match status" value="1"/>
</dbReference>
<evidence type="ECO:0000313" key="11">
    <source>
        <dbReference type="RefSeq" id="XP_034280561.1"/>
    </source>
</evidence>
<dbReference type="RefSeq" id="XP_034280564.1">
    <property type="nucleotide sequence ID" value="XM_034424673.1"/>
</dbReference>
<evidence type="ECO:0000256" key="1">
    <source>
        <dbReference type="ARBA" id="ARBA00004123"/>
    </source>
</evidence>
<dbReference type="GO" id="GO:0005730">
    <property type="term" value="C:nucleolus"/>
    <property type="evidence" value="ECO:0007669"/>
    <property type="project" value="UniProtKB-ARBA"/>
</dbReference>
<evidence type="ECO:0000256" key="5">
    <source>
        <dbReference type="ARBA" id="ARBA00023242"/>
    </source>
</evidence>